<organism evidence="2 3">
    <name type="scientific">Molorchus minor</name>
    <dbReference type="NCBI Taxonomy" id="1323400"/>
    <lineage>
        <taxon>Eukaryota</taxon>
        <taxon>Metazoa</taxon>
        <taxon>Ecdysozoa</taxon>
        <taxon>Arthropoda</taxon>
        <taxon>Hexapoda</taxon>
        <taxon>Insecta</taxon>
        <taxon>Pterygota</taxon>
        <taxon>Neoptera</taxon>
        <taxon>Endopterygota</taxon>
        <taxon>Coleoptera</taxon>
        <taxon>Polyphaga</taxon>
        <taxon>Cucujiformia</taxon>
        <taxon>Chrysomeloidea</taxon>
        <taxon>Cerambycidae</taxon>
        <taxon>Lamiinae</taxon>
        <taxon>Monochamini</taxon>
        <taxon>Molorchus</taxon>
    </lineage>
</organism>
<sequence>MPNSFESYVQEVGRAGRDGLTAHCHVFMDSQLYYPKDIDNDNKINFVAKTVMKMNSEDICANSIDRHAIRKLLQKVLFRALVKENVRNMEVAFSIEQTVRALDVPEENISTLLCYLELHEKRSRLERQPRNAPLAMALAMHKEKNKDDPNVLEFPVIDVAAAMGWESVNNQPQTFTN</sequence>
<dbReference type="Proteomes" id="UP001162164">
    <property type="component" value="Unassembled WGS sequence"/>
</dbReference>
<dbReference type="PANTHER" id="PTHR13710:SF108">
    <property type="entry name" value="ATP-DEPENDENT DNA HELICASE Q4"/>
    <property type="match status" value="1"/>
</dbReference>
<dbReference type="EMBL" id="JAPWTJ010001111">
    <property type="protein sequence ID" value="KAJ8973798.1"/>
    <property type="molecule type" value="Genomic_DNA"/>
</dbReference>
<evidence type="ECO:0000313" key="2">
    <source>
        <dbReference type="EMBL" id="KAJ8973798.1"/>
    </source>
</evidence>
<gene>
    <name evidence="2" type="ORF">NQ317_002799</name>
</gene>
<accession>A0ABQ9J730</accession>
<dbReference type="InterPro" id="IPR027417">
    <property type="entry name" value="P-loop_NTPase"/>
</dbReference>
<comment type="similarity">
    <text evidence="1">Belongs to the helicase family. RecQ subfamily.</text>
</comment>
<dbReference type="PANTHER" id="PTHR13710">
    <property type="entry name" value="DNA HELICASE RECQ FAMILY MEMBER"/>
    <property type="match status" value="1"/>
</dbReference>
<proteinExistence type="inferred from homology"/>
<dbReference type="Gene3D" id="3.40.50.300">
    <property type="entry name" value="P-loop containing nucleotide triphosphate hydrolases"/>
    <property type="match status" value="1"/>
</dbReference>
<reference evidence="2" key="1">
    <citation type="journal article" date="2023" name="Insect Mol. Biol.">
        <title>Genome sequencing provides insights into the evolution of gene families encoding plant cell wall-degrading enzymes in longhorned beetles.</title>
        <authorList>
            <person name="Shin N.R."/>
            <person name="Okamura Y."/>
            <person name="Kirsch R."/>
            <person name="Pauchet Y."/>
        </authorList>
    </citation>
    <scope>NUCLEOTIDE SEQUENCE</scope>
    <source>
        <strain evidence="2">MMC_N1</strain>
    </source>
</reference>
<evidence type="ECO:0000313" key="3">
    <source>
        <dbReference type="Proteomes" id="UP001162164"/>
    </source>
</evidence>
<keyword evidence="3" id="KW-1185">Reference proteome</keyword>
<name>A0ABQ9J730_9CUCU</name>
<protein>
    <submittedName>
        <fullName evidence="2">Uncharacterized protein</fullName>
    </submittedName>
</protein>
<dbReference type="SUPFAM" id="SSF52540">
    <property type="entry name" value="P-loop containing nucleoside triphosphate hydrolases"/>
    <property type="match status" value="1"/>
</dbReference>
<comment type="caution">
    <text evidence="2">The sequence shown here is derived from an EMBL/GenBank/DDBJ whole genome shotgun (WGS) entry which is preliminary data.</text>
</comment>
<evidence type="ECO:0000256" key="1">
    <source>
        <dbReference type="ARBA" id="ARBA00005446"/>
    </source>
</evidence>